<proteinExistence type="predicted"/>
<dbReference type="InterPro" id="IPR046341">
    <property type="entry name" value="SET_dom_sf"/>
</dbReference>
<dbReference type="PANTHER" id="PTHR13271:SF147">
    <property type="entry name" value="PROTEIN-LYSINE N-METHYLTRANSFERASE EFM1-RELATED"/>
    <property type="match status" value="1"/>
</dbReference>
<dbReference type="HOGENOM" id="CLU_048453_0_0_1"/>
<protein>
    <recommendedName>
        <fullName evidence="3">SET domain-containing protein</fullName>
    </recommendedName>
</protein>
<evidence type="ECO:0000313" key="2">
    <source>
        <dbReference type="Proteomes" id="UP000054166"/>
    </source>
</evidence>
<dbReference type="OrthoDB" id="42889at2759"/>
<name>A0A0C3FCC8_PILCF</name>
<accession>A0A0C3FCC8</accession>
<reference evidence="2" key="2">
    <citation type="submission" date="2015-01" db="EMBL/GenBank/DDBJ databases">
        <title>Evolutionary Origins and Diversification of the Mycorrhizal Mutualists.</title>
        <authorList>
            <consortium name="DOE Joint Genome Institute"/>
            <consortium name="Mycorrhizal Genomics Consortium"/>
            <person name="Kohler A."/>
            <person name="Kuo A."/>
            <person name="Nagy L.G."/>
            <person name="Floudas D."/>
            <person name="Copeland A."/>
            <person name="Barry K.W."/>
            <person name="Cichocki N."/>
            <person name="Veneault-Fourrey C."/>
            <person name="LaButti K."/>
            <person name="Lindquist E.A."/>
            <person name="Lipzen A."/>
            <person name="Lundell T."/>
            <person name="Morin E."/>
            <person name="Murat C."/>
            <person name="Riley R."/>
            <person name="Ohm R."/>
            <person name="Sun H."/>
            <person name="Tunlid A."/>
            <person name="Henrissat B."/>
            <person name="Grigoriev I.V."/>
            <person name="Hibbett D.S."/>
            <person name="Martin F."/>
        </authorList>
    </citation>
    <scope>NUCLEOTIDE SEQUENCE [LARGE SCALE GENOMIC DNA]</scope>
    <source>
        <strain evidence="2">F 1598</strain>
    </source>
</reference>
<evidence type="ECO:0008006" key="3">
    <source>
        <dbReference type="Google" id="ProtNLM"/>
    </source>
</evidence>
<dbReference type="GO" id="GO:0016279">
    <property type="term" value="F:protein-lysine N-methyltransferase activity"/>
    <property type="evidence" value="ECO:0007669"/>
    <property type="project" value="TreeGrafter"/>
</dbReference>
<dbReference type="SUPFAM" id="SSF82199">
    <property type="entry name" value="SET domain"/>
    <property type="match status" value="1"/>
</dbReference>
<dbReference type="PANTHER" id="PTHR13271">
    <property type="entry name" value="UNCHARACTERIZED PUTATIVE METHYLTRANSFERASE"/>
    <property type="match status" value="1"/>
</dbReference>
<dbReference type="STRING" id="765440.A0A0C3FCC8"/>
<dbReference type="InParanoid" id="A0A0C3FCC8"/>
<dbReference type="AlphaFoldDB" id="A0A0C3FCC8"/>
<dbReference type="Gene3D" id="3.90.1410.10">
    <property type="entry name" value="set domain protein methyltransferase, domain 1"/>
    <property type="match status" value="1"/>
</dbReference>
<evidence type="ECO:0000313" key="1">
    <source>
        <dbReference type="EMBL" id="KIM77426.1"/>
    </source>
</evidence>
<gene>
    <name evidence="1" type="ORF">PILCRDRAFT_620544</name>
</gene>
<reference evidence="1 2" key="1">
    <citation type="submission" date="2014-04" db="EMBL/GenBank/DDBJ databases">
        <authorList>
            <consortium name="DOE Joint Genome Institute"/>
            <person name="Kuo A."/>
            <person name="Tarkka M."/>
            <person name="Buscot F."/>
            <person name="Kohler A."/>
            <person name="Nagy L.G."/>
            <person name="Floudas D."/>
            <person name="Copeland A."/>
            <person name="Barry K.W."/>
            <person name="Cichocki N."/>
            <person name="Veneault-Fourrey C."/>
            <person name="LaButti K."/>
            <person name="Lindquist E.A."/>
            <person name="Lipzen A."/>
            <person name="Lundell T."/>
            <person name="Morin E."/>
            <person name="Murat C."/>
            <person name="Sun H."/>
            <person name="Tunlid A."/>
            <person name="Henrissat B."/>
            <person name="Grigoriev I.V."/>
            <person name="Hibbett D.S."/>
            <person name="Martin F."/>
            <person name="Nordberg H.P."/>
            <person name="Cantor M.N."/>
            <person name="Hua S.X."/>
        </authorList>
    </citation>
    <scope>NUCLEOTIDE SEQUENCE [LARGE SCALE GENOMIC DNA]</scope>
    <source>
        <strain evidence="1 2">F 1598</strain>
    </source>
</reference>
<dbReference type="Proteomes" id="UP000054166">
    <property type="component" value="Unassembled WGS sequence"/>
</dbReference>
<sequence length="456" mass="50150">MTSIEPEPESVVNFKTWFLSRGGYIHKDVQFKQVPSGLKVLARDTVPADTCVASCPFSLAITPEVSKKALLTLLKSPDGLDKWTERQLICTYLSLHWVLSDSHPRYVLPPVLAHLQYINILPAAETLRTPLHFTQQELDSFKGTNLYGASCDRKRDWEAEWRGCKELVDSFNKDWAAGFTWERYLTASTYLSSRAFPSTILSATPSLQATDSSYPVLLPGIDSLDHAPGAAVSWLIAAPHSATASTLNPAASTTNNSSEADLAVNLVLHASTHAGRDIFNNYGPKPNSEFILGYGFALSQNPYDTIVLQIGVGGPNAKQGERKKFEIGKNANGAELLWAEVLLLDSPNSETTEKTYDDYLRGAEKLGDMVFRLLDNLPKVGNAELHNGIRSTIDPRGMLKYYVDGQRDILQSLLEFASDKERSAAETALAQGIELVFEDGELIEGEESDSGQYDDA</sequence>
<dbReference type="GO" id="GO:0005634">
    <property type="term" value="C:nucleus"/>
    <property type="evidence" value="ECO:0007669"/>
    <property type="project" value="TreeGrafter"/>
</dbReference>
<dbReference type="InterPro" id="IPR050600">
    <property type="entry name" value="SETD3_SETD6_MTase"/>
</dbReference>
<dbReference type="EMBL" id="KN833025">
    <property type="protein sequence ID" value="KIM77426.1"/>
    <property type="molecule type" value="Genomic_DNA"/>
</dbReference>
<keyword evidence="2" id="KW-1185">Reference proteome</keyword>
<organism evidence="1 2">
    <name type="scientific">Piloderma croceum (strain F 1598)</name>
    <dbReference type="NCBI Taxonomy" id="765440"/>
    <lineage>
        <taxon>Eukaryota</taxon>
        <taxon>Fungi</taxon>
        <taxon>Dikarya</taxon>
        <taxon>Basidiomycota</taxon>
        <taxon>Agaricomycotina</taxon>
        <taxon>Agaricomycetes</taxon>
        <taxon>Agaricomycetidae</taxon>
        <taxon>Atheliales</taxon>
        <taxon>Atheliaceae</taxon>
        <taxon>Piloderma</taxon>
    </lineage>
</organism>
<dbReference type="FunCoup" id="A0A0C3FCC8">
    <property type="interactions" value="121"/>
</dbReference>